<dbReference type="GO" id="GO:0004386">
    <property type="term" value="F:helicase activity"/>
    <property type="evidence" value="ECO:0007669"/>
    <property type="project" value="UniProtKB-KW"/>
</dbReference>
<organism evidence="2 3">
    <name type="scientific">Microbacterium hominis</name>
    <dbReference type="NCBI Taxonomy" id="162426"/>
    <lineage>
        <taxon>Bacteria</taxon>
        <taxon>Bacillati</taxon>
        <taxon>Actinomycetota</taxon>
        <taxon>Actinomycetes</taxon>
        <taxon>Micrococcales</taxon>
        <taxon>Microbacteriaceae</taxon>
        <taxon>Microbacterium</taxon>
    </lineage>
</organism>
<dbReference type="AlphaFoldDB" id="A0A7D4QAA4"/>
<evidence type="ECO:0000313" key="3">
    <source>
        <dbReference type="Proteomes" id="UP000502498"/>
    </source>
</evidence>
<dbReference type="EMBL" id="CP054038">
    <property type="protein sequence ID" value="QKJ21099.1"/>
    <property type="molecule type" value="Genomic_DNA"/>
</dbReference>
<accession>A0A7D4QAA4</accession>
<sequence length="574" mass="60276">MRVSDGRGLASWLVTRDDATLAALLAARGVPASTGWDDFFDVAEGLLDASSIDRALVALDRDALHALAGASASASVTRRLAALALVDDAGAPYAPVGARVALLAAQHPDAFTASLPEVPASPPDDRGAAAAAEHVFAAAGSLADVLLACATTPLTRTGSGAISAVDRKRLIEAGAVHTGEELDDHLAVATACGLLHAGERVWTLTDAGEAWLASSTPHRWARIARGWRAALPEGMLTAEGGFRDPTSWPAAYPLDPEWPAVADRHRRTAGRWGILDPAGRTPAWAAGLRGGGEPDPEQLARLLPAEIDRVYLQADLTAIAPGPLAPALDLRLRRMAVRESRAQASTYRFTAGSVSGGIIAGETAESMRAFLRELSLTGIPQPLDYLIESTASRHGLVKVVEDAATGRTRVDSPDPGLLAALSVDQVLRPLGLVESGGALLSRVARDAVYWSLVDARYPVVALDGGGEPEELHRRAAGVSSARLTTPLETYRDLILRLREGHGADGDAAWLARELEQAVRARSEIVVVVRMPDGSERSLTVEAAGLGGGRLRGRDRTADIERTLPVSSIVSVRPA</sequence>
<dbReference type="InterPro" id="IPR032830">
    <property type="entry name" value="XPB/Ssl2_N"/>
</dbReference>
<reference evidence="2 3" key="1">
    <citation type="submission" date="2020-05" db="EMBL/GenBank/DDBJ databases">
        <title>Strain PA2F3 complete genome.</title>
        <authorList>
            <person name="Kim Y.-S."/>
            <person name="Kim S.-J."/>
            <person name="Jung H.-k."/>
            <person name="Kim S.-E."/>
            <person name="Kim K.-H."/>
        </authorList>
    </citation>
    <scope>NUCLEOTIDE SEQUENCE [LARGE SCALE GENOMIC DNA]</scope>
    <source>
        <strain evidence="2 3">PA2F3</strain>
    </source>
</reference>
<name>A0A7D4QAA4_9MICO</name>
<keyword evidence="2" id="KW-0378">Hydrolase</keyword>
<evidence type="ECO:0000259" key="1">
    <source>
        <dbReference type="Pfam" id="PF13625"/>
    </source>
</evidence>
<keyword evidence="2" id="KW-0067">ATP-binding</keyword>
<proteinExistence type="predicted"/>
<gene>
    <name evidence="2" type="ORF">HQM25_05215</name>
</gene>
<dbReference type="Pfam" id="PF13625">
    <property type="entry name" value="Helicase_C_3"/>
    <property type="match status" value="1"/>
</dbReference>
<dbReference type="Proteomes" id="UP000502498">
    <property type="component" value="Chromosome"/>
</dbReference>
<keyword evidence="2" id="KW-0547">Nucleotide-binding</keyword>
<evidence type="ECO:0000313" key="2">
    <source>
        <dbReference type="EMBL" id="QKJ21099.1"/>
    </source>
</evidence>
<feature type="domain" description="Helicase XPB/Ssl2 N-terminal" evidence="1">
    <location>
        <begin position="311"/>
        <end position="433"/>
    </location>
</feature>
<keyword evidence="2" id="KW-0347">Helicase</keyword>
<protein>
    <submittedName>
        <fullName evidence="2">Helicase-associated domain-containing protein</fullName>
    </submittedName>
</protein>